<feature type="repeat" description="WD" evidence="3">
    <location>
        <begin position="896"/>
        <end position="937"/>
    </location>
</feature>
<dbReference type="Gene3D" id="2.130.10.10">
    <property type="entry name" value="YVTN repeat-like/Quinoprotein amine dehydrogenase"/>
    <property type="match status" value="3"/>
</dbReference>
<evidence type="ECO:0000256" key="3">
    <source>
        <dbReference type="PROSITE-ProRule" id="PRU00221"/>
    </source>
</evidence>
<dbReference type="RefSeq" id="WP_378969267.1">
    <property type="nucleotide sequence ID" value="NZ_JBHTBJ010000011.1"/>
</dbReference>
<protein>
    <recommendedName>
        <fullName evidence="5">Novel STAND NTPase 1 domain-containing protein</fullName>
    </recommendedName>
</protein>
<feature type="domain" description="Novel STAND NTPase 1" evidence="5">
    <location>
        <begin position="257"/>
        <end position="609"/>
    </location>
</feature>
<dbReference type="PROSITE" id="PS00678">
    <property type="entry name" value="WD_REPEATS_1"/>
    <property type="match status" value="1"/>
</dbReference>
<feature type="repeat" description="WD" evidence="3">
    <location>
        <begin position="851"/>
        <end position="892"/>
    </location>
</feature>
<dbReference type="InterPro" id="IPR019775">
    <property type="entry name" value="WD40_repeat_CS"/>
</dbReference>
<keyword evidence="2" id="KW-0677">Repeat</keyword>
<feature type="region of interest" description="Disordered" evidence="4">
    <location>
        <begin position="983"/>
        <end position="1004"/>
    </location>
</feature>
<keyword evidence="1 3" id="KW-0853">WD repeat</keyword>
<accession>A0ABW2HRJ8</accession>
<name>A0ABW2HRJ8_9ACTN</name>
<evidence type="ECO:0000259" key="5">
    <source>
        <dbReference type="Pfam" id="PF20703"/>
    </source>
</evidence>
<evidence type="ECO:0000313" key="7">
    <source>
        <dbReference type="Proteomes" id="UP001596548"/>
    </source>
</evidence>
<dbReference type="SUPFAM" id="SSF82171">
    <property type="entry name" value="DPP6 N-terminal domain-like"/>
    <property type="match status" value="1"/>
</dbReference>
<dbReference type="InterPro" id="IPR001680">
    <property type="entry name" value="WD40_rpt"/>
</dbReference>
<keyword evidence="7" id="KW-1185">Reference proteome</keyword>
<evidence type="ECO:0000256" key="2">
    <source>
        <dbReference type="ARBA" id="ARBA00022737"/>
    </source>
</evidence>
<organism evidence="6 7">
    <name type="scientific">Paractinoplanes rhizophilus</name>
    <dbReference type="NCBI Taxonomy" id="1416877"/>
    <lineage>
        <taxon>Bacteria</taxon>
        <taxon>Bacillati</taxon>
        <taxon>Actinomycetota</taxon>
        <taxon>Actinomycetes</taxon>
        <taxon>Micromonosporales</taxon>
        <taxon>Micromonosporaceae</taxon>
        <taxon>Paractinoplanes</taxon>
    </lineage>
</organism>
<proteinExistence type="predicted"/>
<dbReference type="Pfam" id="PF20703">
    <property type="entry name" value="nSTAND1"/>
    <property type="match status" value="1"/>
</dbReference>
<dbReference type="NCBIfam" id="NF047832">
    <property type="entry name" value="caspase_w_EACC1"/>
    <property type="match status" value="1"/>
</dbReference>
<sequence length="1466" mass="153543">MTDLSGPGVRALVIGTATHTGPTLPPVPAAARGAHAVAAALTEVCGVAPGAVRVIIDPPQAIDMAQAVAQAAAEAESVLLIYFVGHGLLDPAGELHLAAAGTDTLTAGLSGHQALAFAAIRQAVADSPASTVVLILDCCFSGRAQLPGTAAAALTPPPVHGAYVLASAENLADAPTGAELTTFTGAFVTLLREGDDRAPHLLTLDVVHDRLRSRLRAAGAPLPRRQLGDTAGSLVLAVNRAAPPPHTPEPPAEGASPYPGLAAFGVDDAKFYFGRDELAKRLVARAGEAADAHRPLLVVGASGSGKSSLLQAGLVTALARGDLDGSSRWPVATITPGERPADALRRARLAETRSVLVVDQLEQLFTLCPSDVERARFLAEVLDLARRHLVVLALRADFYAQAAERAELKDALEHQFLVTAMTSDELRAAIEGPAQVADLRLADGLADFILDELGAGDRLPLLSHTLLATWQHREGNRLTIGGYRAAGGVERAVATSAERVYEELGAGSRAALRRMLPRLVQVGDNTPDTVRPAARDELVTGEDDRRALEAFTSARLITQDRDTVRLSHEALLRVWPRLVEWLAEDRDWLRTSQRLAADARSWRDAGRDPGQAYRGRRLADALEGARTHDVPPASAEFLAASEALEQRATRLRRAVVAVLVVLLVLTGAGAGVALWSQRQTAAERATAEAARNTAEAARNRAVARALTGEAARLRRDQPGLSKQLAAVAYRLDPAEGGQAVLNSAGIPGQLAGNLKVFDVASGGAGPVLALATGPELVLWDVATSTPLSRIGSLSTGPVAVSPDGRTLAAAVGPPGGGEPALVGAQAIEQDRPEVRLWDISDPRRPRPGRSLPTGAKSITTLAFAPDGRLLAAAGTGGRIHLWDTTDPASPRELPPASGHRGRVDSVTFAPAGRLLASSGADGTVRLWDLTDPARPAARARLTGSTDPLDAPVRMIQRRVAFDPTGRRLALVLPEKAFDGKPTREVPSLYDISDPRRPRPAYQQPATSGCDHIHAILLLRNAVLTSCDLGSVQTWVRGASHDKATSGQSMLVPAARMPTTTGGSLQTGALLARPQVDGLQAVAVASTAGVFVWDVTDPGRAGPVATTFGGPNGFSVRVAFNPAGPPLMAETSGRDGTRLLDIADPRHPRPAGTVATTGVLDGWYGQEAGAGFAFRPDGAVAAATKIVKRRPHVVLLSTGAPGGPPLAEITTGLDQGAAALSFSADGRLLAVADHEAEPRPGAPPAVRIFDVADPARPRLVSSFPALTWDLAFAPRDPVIAVFTRDEVILRDLTDPARPRALRGFRFPPDAGLTNGVFTPDGKRLIVADKSQQIRVFGVDRDGLAGEPGVFLGQGGSGNRVLAISSDGRRLALPGDLDAEEIDLWDIGVGTPRVRMSLVVPGRSGLDVLAFSRDGRFLAVKKGESVELWAIDPELVAGTLCRLGGDAITPAQWAAYVGNDLKYDPPCR</sequence>
<dbReference type="Proteomes" id="UP001596548">
    <property type="component" value="Unassembled WGS sequence"/>
</dbReference>
<dbReference type="SMART" id="SM00320">
    <property type="entry name" value="WD40"/>
    <property type="match status" value="4"/>
</dbReference>
<dbReference type="SUPFAM" id="SSF52540">
    <property type="entry name" value="P-loop containing nucleoside triphosphate hydrolases"/>
    <property type="match status" value="1"/>
</dbReference>
<dbReference type="InterPro" id="IPR049052">
    <property type="entry name" value="nSTAND1"/>
</dbReference>
<evidence type="ECO:0000256" key="4">
    <source>
        <dbReference type="SAM" id="MobiDB-lite"/>
    </source>
</evidence>
<dbReference type="PROSITE" id="PS50294">
    <property type="entry name" value="WD_REPEATS_REGION"/>
    <property type="match status" value="2"/>
</dbReference>
<evidence type="ECO:0000256" key="1">
    <source>
        <dbReference type="ARBA" id="ARBA00022574"/>
    </source>
</evidence>
<evidence type="ECO:0000313" key="6">
    <source>
        <dbReference type="EMBL" id="MFC7275763.1"/>
    </source>
</evidence>
<dbReference type="Gene3D" id="3.40.50.1460">
    <property type="match status" value="1"/>
</dbReference>
<comment type="caution">
    <text evidence="6">The sequence shown here is derived from an EMBL/GenBank/DDBJ whole genome shotgun (WGS) entry which is preliminary data.</text>
</comment>
<dbReference type="InterPro" id="IPR027417">
    <property type="entry name" value="P-loop_NTPase"/>
</dbReference>
<dbReference type="InterPro" id="IPR015943">
    <property type="entry name" value="WD40/YVTN_repeat-like_dom_sf"/>
</dbReference>
<dbReference type="PANTHER" id="PTHR19879">
    <property type="entry name" value="TRANSCRIPTION INITIATION FACTOR TFIID"/>
    <property type="match status" value="1"/>
</dbReference>
<dbReference type="PANTHER" id="PTHR19879:SF9">
    <property type="entry name" value="TRANSCRIPTION INITIATION FACTOR TFIID SUBUNIT 5"/>
    <property type="match status" value="1"/>
</dbReference>
<dbReference type="EMBL" id="JBHTBJ010000011">
    <property type="protein sequence ID" value="MFC7275763.1"/>
    <property type="molecule type" value="Genomic_DNA"/>
</dbReference>
<dbReference type="Pfam" id="PF00400">
    <property type="entry name" value="WD40"/>
    <property type="match status" value="2"/>
</dbReference>
<reference evidence="7" key="1">
    <citation type="journal article" date="2019" name="Int. J. Syst. Evol. Microbiol.">
        <title>The Global Catalogue of Microorganisms (GCM) 10K type strain sequencing project: providing services to taxonomists for standard genome sequencing and annotation.</title>
        <authorList>
            <consortium name="The Broad Institute Genomics Platform"/>
            <consortium name="The Broad Institute Genome Sequencing Center for Infectious Disease"/>
            <person name="Wu L."/>
            <person name="Ma J."/>
        </authorList>
    </citation>
    <scope>NUCLEOTIDE SEQUENCE [LARGE SCALE GENOMIC DNA]</scope>
    <source>
        <strain evidence="7">XZYJT-10</strain>
    </source>
</reference>
<dbReference type="PROSITE" id="PS50082">
    <property type="entry name" value="WD_REPEATS_2"/>
    <property type="match status" value="2"/>
</dbReference>
<gene>
    <name evidence="6" type="ORF">ACFQS1_17375</name>
</gene>